<gene>
    <name evidence="2" type="ORF">JCM19240_2162</name>
</gene>
<protein>
    <submittedName>
        <fullName evidence="2">Uncharacterized protein</fullName>
    </submittedName>
</protein>
<reference evidence="2 3" key="2">
    <citation type="submission" date="2014-09" db="EMBL/GenBank/DDBJ databases">
        <authorList>
            <consortium name="NBRP consortium"/>
            <person name="Sawabe T."/>
            <person name="Meirelles P."/>
            <person name="Nakanishi M."/>
            <person name="Sayaka M."/>
            <person name="Hattori M."/>
            <person name="Ohkuma M."/>
        </authorList>
    </citation>
    <scope>NUCLEOTIDE SEQUENCE [LARGE SCALE GENOMIC DNA]</scope>
    <source>
        <strain evidence="2 3">JCM 19240</strain>
    </source>
</reference>
<reference evidence="2 3" key="1">
    <citation type="submission" date="2014-09" db="EMBL/GenBank/DDBJ databases">
        <title>Vibrio maritimus JCM 19240. (C210) whole genome shotgun sequence.</title>
        <authorList>
            <person name="Sawabe T."/>
            <person name="Meirelles P."/>
            <person name="Nakanishi M."/>
            <person name="Sayaka M."/>
            <person name="Hattori M."/>
            <person name="Ohkuma M."/>
        </authorList>
    </citation>
    <scope>NUCLEOTIDE SEQUENCE [LARGE SCALE GENOMIC DNA]</scope>
    <source>
        <strain evidence="2 3">JCM 19240</strain>
    </source>
</reference>
<organism evidence="2 3">
    <name type="scientific">Vibrio maritimus</name>
    <dbReference type="NCBI Taxonomy" id="990268"/>
    <lineage>
        <taxon>Bacteria</taxon>
        <taxon>Pseudomonadati</taxon>
        <taxon>Pseudomonadota</taxon>
        <taxon>Gammaproteobacteria</taxon>
        <taxon>Vibrionales</taxon>
        <taxon>Vibrionaceae</taxon>
        <taxon>Vibrio</taxon>
    </lineage>
</organism>
<dbReference type="EMBL" id="BBMT01000003">
    <property type="protein sequence ID" value="GAL33466.1"/>
    <property type="molecule type" value="Genomic_DNA"/>
</dbReference>
<evidence type="ECO:0000313" key="2">
    <source>
        <dbReference type="EMBL" id="GAL33466.1"/>
    </source>
</evidence>
<sequence length="169" mass="19018">MMKMPIKMLVTSVLMLPGLTSLANASEQNSLEQVAHFQHLAFENKAKTYTDYARLFNLCQQKPNAMQCGKEYRDAEQMYLSAKARSDVLDLLIKGDNFRAPLPESAQVDLTKALIEVGYLDGVNVPSEKQLLAAVNKWNKQNNIERTDRLLLIQLMMIQIDAESRTGGV</sequence>
<proteinExistence type="predicted"/>
<evidence type="ECO:0000313" key="3">
    <source>
        <dbReference type="Proteomes" id="UP000029224"/>
    </source>
</evidence>
<dbReference type="Proteomes" id="UP000029224">
    <property type="component" value="Unassembled WGS sequence"/>
</dbReference>
<feature type="chain" id="PRO_5001864131" evidence="1">
    <location>
        <begin position="26"/>
        <end position="169"/>
    </location>
</feature>
<evidence type="ECO:0000256" key="1">
    <source>
        <dbReference type="SAM" id="SignalP"/>
    </source>
</evidence>
<dbReference type="AlphaFoldDB" id="A0A090T0L0"/>
<name>A0A090T0L0_9VIBR</name>
<keyword evidence="1" id="KW-0732">Signal</keyword>
<keyword evidence="3" id="KW-1185">Reference proteome</keyword>
<dbReference type="OrthoDB" id="6398658at2"/>
<accession>A0A090T0L0</accession>
<feature type="signal peptide" evidence="1">
    <location>
        <begin position="1"/>
        <end position="25"/>
    </location>
</feature>
<comment type="caution">
    <text evidence="2">The sequence shown here is derived from an EMBL/GenBank/DDBJ whole genome shotgun (WGS) entry which is preliminary data.</text>
</comment>